<feature type="compositionally biased region" description="Pro residues" evidence="5">
    <location>
        <begin position="21"/>
        <end position="35"/>
    </location>
</feature>
<dbReference type="InterPro" id="IPR001406">
    <property type="entry name" value="PsdUridine_synth_TruA"/>
</dbReference>
<dbReference type="EC" id="5.4.99.12" evidence="4"/>
<dbReference type="InterPro" id="IPR020097">
    <property type="entry name" value="PsdUridine_synth_TruA_a/b_dom"/>
</dbReference>
<comment type="caution">
    <text evidence="7">The sequence shown here is derived from an EMBL/GenBank/DDBJ whole genome shotgun (WGS) entry which is preliminary data.</text>
</comment>
<protein>
    <recommendedName>
        <fullName evidence="4">tRNA pseudouridine synthase</fullName>
        <ecNumber evidence="4">5.4.99.12</ecNumber>
    </recommendedName>
</protein>
<dbReference type="AlphaFoldDB" id="A0A2V0NU19"/>
<keyword evidence="2 4" id="KW-0819">tRNA processing</keyword>
<reference evidence="7 8" key="1">
    <citation type="journal article" date="2018" name="Sci. Rep.">
        <title>Raphidocelis subcapitata (=Pseudokirchneriella subcapitata) provides an insight into genome evolution and environmental adaptations in the Sphaeropleales.</title>
        <authorList>
            <person name="Suzuki S."/>
            <person name="Yamaguchi H."/>
            <person name="Nakajima N."/>
            <person name="Kawachi M."/>
        </authorList>
    </citation>
    <scope>NUCLEOTIDE SEQUENCE [LARGE SCALE GENOMIC DNA]</scope>
    <source>
        <strain evidence="7 8">NIES-35</strain>
    </source>
</reference>
<dbReference type="GO" id="GO:0031119">
    <property type="term" value="P:tRNA pseudouridine synthesis"/>
    <property type="evidence" value="ECO:0007669"/>
    <property type="project" value="TreeGrafter"/>
</dbReference>
<evidence type="ECO:0000256" key="3">
    <source>
        <dbReference type="ARBA" id="ARBA00023235"/>
    </source>
</evidence>
<feature type="compositionally biased region" description="Low complexity" evidence="5">
    <location>
        <begin position="43"/>
        <end position="55"/>
    </location>
</feature>
<evidence type="ECO:0000256" key="4">
    <source>
        <dbReference type="RuleBase" id="RU003792"/>
    </source>
</evidence>
<gene>
    <name evidence="7" type="ORF">Rsub_03305</name>
</gene>
<dbReference type="GO" id="GO:0003723">
    <property type="term" value="F:RNA binding"/>
    <property type="evidence" value="ECO:0007669"/>
    <property type="project" value="InterPro"/>
</dbReference>
<feature type="region of interest" description="Disordered" evidence="5">
    <location>
        <begin position="385"/>
        <end position="422"/>
    </location>
</feature>
<dbReference type="OrthoDB" id="271910at2759"/>
<dbReference type="InParanoid" id="A0A2V0NU19"/>
<dbReference type="PANTHER" id="PTHR11142">
    <property type="entry name" value="PSEUDOURIDYLATE SYNTHASE"/>
    <property type="match status" value="1"/>
</dbReference>
<dbReference type="Pfam" id="PF01416">
    <property type="entry name" value="PseudoU_synth_1"/>
    <property type="match status" value="1"/>
</dbReference>
<feature type="region of interest" description="Disordered" evidence="5">
    <location>
        <begin position="1"/>
        <end position="61"/>
    </location>
</feature>
<dbReference type="Gene3D" id="3.30.70.660">
    <property type="entry name" value="Pseudouridine synthase I, catalytic domain, C-terminal subdomain"/>
    <property type="match status" value="1"/>
</dbReference>
<name>A0A2V0NU19_9CHLO</name>
<accession>A0A2V0NU19</accession>
<dbReference type="InterPro" id="IPR020094">
    <property type="entry name" value="TruA/RsuA/RluB/E/F_N"/>
</dbReference>
<proteinExistence type="inferred from homology"/>
<dbReference type="GO" id="GO:0160147">
    <property type="term" value="F:tRNA pseudouridine(38-40) synthase activity"/>
    <property type="evidence" value="ECO:0007669"/>
    <property type="project" value="UniProtKB-EC"/>
</dbReference>
<feature type="compositionally biased region" description="Acidic residues" evidence="5">
    <location>
        <begin position="400"/>
        <end position="422"/>
    </location>
</feature>
<keyword evidence="3 4" id="KW-0413">Isomerase</keyword>
<evidence type="ECO:0000256" key="1">
    <source>
        <dbReference type="ARBA" id="ARBA00009375"/>
    </source>
</evidence>
<feature type="region of interest" description="Disordered" evidence="5">
    <location>
        <begin position="242"/>
        <end position="261"/>
    </location>
</feature>
<dbReference type="InterPro" id="IPR020103">
    <property type="entry name" value="PsdUridine_synth_cat_dom_sf"/>
</dbReference>
<dbReference type="SUPFAM" id="SSF55120">
    <property type="entry name" value="Pseudouridine synthase"/>
    <property type="match status" value="1"/>
</dbReference>
<evidence type="ECO:0000313" key="8">
    <source>
        <dbReference type="Proteomes" id="UP000247498"/>
    </source>
</evidence>
<dbReference type="Proteomes" id="UP000247498">
    <property type="component" value="Unassembled WGS sequence"/>
</dbReference>
<feature type="domain" description="Pseudouridine synthase I TruA alpha/beta" evidence="6">
    <location>
        <begin position="224"/>
        <end position="380"/>
    </location>
</feature>
<comment type="similarity">
    <text evidence="1 4">Belongs to the tRNA pseudouridine synthase TruA family.</text>
</comment>
<evidence type="ECO:0000256" key="5">
    <source>
        <dbReference type="SAM" id="MobiDB-lite"/>
    </source>
</evidence>
<comment type="catalytic activity">
    <reaction evidence="4">
        <text>uridine(38/39/40) in tRNA = pseudouridine(38/39/40) in tRNA</text>
        <dbReference type="Rhea" id="RHEA:22376"/>
        <dbReference type="Rhea" id="RHEA-COMP:10085"/>
        <dbReference type="Rhea" id="RHEA-COMP:10087"/>
        <dbReference type="ChEBI" id="CHEBI:65314"/>
        <dbReference type="ChEBI" id="CHEBI:65315"/>
        <dbReference type="EC" id="5.4.99.12"/>
    </reaction>
</comment>
<evidence type="ECO:0000259" key="6">
    <source>
        <dbReference type="Pfam" id="PF01416"/>
    </source>
</evidence>
<dbReference type="HAMAP" id="MF_00171">
    <property type="entry name" value="TruA"/>
    <property type="match status" value="1"/>
</dbReference>
<evidence type="ECO:0000313" key="7">
    <source>
        <dbReference type="EMBL" id="GBF90172.1"/>
    </source>
</evidence>
<dbReference type="PANTHER" id="PTHR11142:SF0">
    <property type="entry name" value="TRNA PSEUDOURIDINE SYNTHASE-LIKE 1"/>
    <property type="match status" value="1"/>
</dbReference>
<sequence length="422" mass="44629">MLRPGSAGGPLQHGARCRSGRPPPPPLRPPAAAPPRRPRAAARRPGPGPAAALPAQPVRQQESHRLKLTVAYDGTKFAGFQWQAGNVRTVQGELEKAAARVMMPASRAVGASRTDGGAHAVGQVAHLDAAGSVGSFDFEALALALNGALPEDLKVRTIELAPPGFDSHFSSLGKEYAYLLECGCPSPHEAKLRWWVYDRHSERSRGRPQRDAQLRLDVAAMREAAELLKGVHDYSTFADKKRPSGLGRLKRKKPHLAERGIKPERTSEKNFRHVWKLEVLEEPRPAWPPGDLGAVAEGGGGGGGEGAAEGLGSGRVRVEVAGNGFLYRMVRVIVALLVEVGHGRMTPAAARAALEAGDRGVLPFEAAPPHGLYLLKVFYELPPGIEAVPRSRPPRPAGDGDGDGDGGDGGDGGGEAEEGEEA</sequence>
<dbReference type="InterPro" id="IPR020095">
    <property type="entry name" value="PsdUridine_synth_TruA_C"/>
</dbReference>
<dbReference type="Gene3D" id="3.30.70.580">
    <property type="entry name" value="Pseudouridine synthase I, catalytic domain, N-terminal subdomain"/>
    <property type="match status" value="1"/>
</dbReference>
<evidence type="ECO:0000256" key="2">
    <source>
        <dbReference type="ARBA" id="ARBA00022694"/>
    </source>
</evidence>
<keyword evidence="8" id="KW-1185">Reference proteome</keyword>
<dbReference type="STRING" id="307507.A0A2V0NU19"/>
<dbReference type="FunCoup" id="A0A2V0NU19">
    <property type="interactions" value="850"/>
</dbReference>
<organism evidence="7 8">
    <name type="scientific">Raphidocelis subcapitata</name>
    <dbReference type="NCBI Taxonomy" id="307507"/>
    <lineage>
        <taxon>Eukaryota</taxon>
        <taxon>Viridiplantae</taxon>
        <taxon>Chlorophyta</taxon>
        <taxon>core chlorophytes</taxon>
        <taxon>Chlorophyceae</taxon>
        <taxon>CS clade</taxon>
        <taxon>Sphaeropleales</taxon>
        <taxon>Selenastraceae</taxon>
        <taxon>Raphidocelis</taxon>
    </lineage>
</organism>
<dbReference type="EMBL" id="BDRX01000015">
    <property type="protein sequence ID" value="GBF90172.1"/>
    <property type="molecule type" value="Genomic_DNA"/>
</dbReference>